<name>A0ABY8RHG9_9FLAO</name>
<dbReference type="Pfam" id="PF00132">
    <property type="entry name" value="Hexapep"/>
    <property type="match status" value="1"/>
</dbReference>
<dbReference type="InterPro" id="IPR011004">
    <property type="entry name" value="Trimer_LpxA-like_sf"/>
</dbReference>
<dbReference type="CDD" id="cd03360">
    <property type="entry name" value="LbH_AT_putative"/>
    <property type="match status" value="1"/>
</dbReference>
<evidence type="ECO:0000313" key="7">
    <source>
        <dbReference type="Proteomes" id="UP001241656"/>
    </source>
</evidence>
<dbReference type="Proteomes" id="UP001241656">
    <property type="component" value="Chromosome"/>
</dbReference>
<dbReference type="InterPro" id="IPR018357">
    <property type="entry name" value="Hexapep_transf_CS"/>
</dbReference>
<dbReference type="PROSITE" id="PS00101">
    <property type="entry name" value="HEXAPEP_TRANSFERASES"/>
    <property type="match status" value="1"/>
</dbReference>
<evidence type="ECO:0000256" key="4">
    <source>
        <dbReference type="ARBA" id="ARBA00023315"/>
    </source>
</evidence>
<dbReference type="InterPro" id="IPR020019">
    <property type="entry name" value="AcTrfase_PglD-like"/>
</dbReference>
<dbReference type="Gene3D" id="2.160.10.10">
    <property type="entry name" value="Hexapeptide repeat proteins"/>
    <property type="match status" value="1"/>
</dbReference>
<keyword evidence="3" id="KW-0677">Repeat</keyword>
<dbReference type="InterPro" id="IPR041561">
    <property type="entry name" value="PglD_N"/>
</dbReference>
<evidence type="ECO:0000313" key="6">
    <source>
        <dbReference type="EMBL" id="WHF53069.1"/>
    </source>
</evidence>
<keyword evidence="7" id="KW-1185">Reference proteome</keyword>
<proteinExistence type="inferred from homology"/>
<dbReference type="Pfam" id="PF17836">
    <property type="entry name" value="PglD_N"/>
    <property type="match status" value="1"/>
</dbReference>
<keyword evidence="2" id="KW-0808">Transferase</keyword>
<keyword evidence="4" id="KW-0012">Acyltransferase</keyword>
<feature type="domain" description="PglD N-terminal" evidence="5">
    <location>
        <begin position="2"/>
        <end position="72"/>
    </location>
</feature>
<sequence length="213" mass="23321">MILYGARGQAKVIYDLILSNNQLLEYLVDDNPPDNFPHHLNIFKPSQALLQNKEVIIAIGDNKVREAIYHQIKEWCRFEIMQHYSAYVSRFTEVGEGTVIMPNVCINAEVKIGKHCIINTACVIEHETVIEDFVHISPNAALAGNILIKKGAHVGLGANVIQGVTIGQNAVIGAGAVILSDVPDDAVVVGNPGRIIRFVGTPYEDEKARLSSL</sequence>
<protein>
    <submittedName>
        <fullName evidence="6">Acetyltransferase</fullName>
    </submittedName>
</protein>
<dbReference type="NCBIfam" id="TIGR03570">
    <property type="entry name" value="NeuD_NnaD"/>
    <property type="match status" value="1"/>
</dbReference>
<dbReference type="InterPro" id="IPR050179">
    <property type="entry name" value="Trans_hexapeptide_repeat"/>
</dbReference>
<evidence type="ECO:0000256" key="2">
    <source>
        <dbReference type="ARBA" id="ARBA00022679"/>
    </source>
</evidence>
<dbReference type="PANTHER" id="PTHR43300:SF7">
    <property type="entry name" value="UDP-N-ACETYLBACILLOSAMINE N-ACETYLTRANSFERASE"/>
    <property type="match status" value="1"/>
</dbReference>
<comment type="similarity">
    <text evidence="1">Belongs to the transferase hexapeptide repeat family.</text>
</comment>
<accession>A0ABY8RHG9</accession>
<dbReference type="Gene3D" id="3.40.50.20">
    <property type="match status" value="1"/>
</dbReference>
<dbReference type="PANTHER" id="PTHR43300">
    <property type="entry name" value="ACETYLTRANSFERASE"/>
    <property type="match status" value="1"/>
</dbReference>
<organism evidence="6 7">
    <name type="scientific">Chryseobacterium gotjawalense</name>
    <dbReference type="NCBI Taxonomy" id="3042315"/>
    <lineage>
        <taxon>Bacteria</taxon>
        <taxon>Pseudomonadati</taxon>
        <taxon>Bacteroidota</taxon>
        <taxon>Flavobacteriia</taxon>
        <taxon>Flavobacteriales</taxon>
        <taxon>Weeksellaceae</taxon>
        <taxon>Chryseobacterium group</taxon>
        <taxon>Chryseobacterium</taxon>
    </lineage>
</organism>
<dbReference type="InterPro" id="IPR001451">
    <property type="entry name" value="Hexapep"/>
</dbReference>
<dbReference type="RefSeq" id="WP_282906320.1">
    <property type="nucleotide sequence ID" value="NZ_CP124855.1"/>
</dbReference>
<evidence type="ECO:0000256" key="3">
    <source>
        <dbReference type="ARBA" id="ARBA00022737"/>
    </source>
</evidence>
<evidence type="ECO:0000256" key="1">
    <source>
        <dbReference type="ARBA" id="ARBA00007274"/>
    </source>
</evidence>
<dbReference type="SUPFAM" id="SSF51161">
    <property type="entry name" value="Trimeric LpxA-like enzymes"/>
    <property type="match status" value="1"/>
</dbReference>
<gene>
    <name evidence="6" type="ORF">QGN23_07305</name>
</gene>
<reference evidence="6 7" key="1">
    <citation type="submission" date="2023-05" db="EMBL/GenBank/DDBJ databases">
        <title>Genomic insight into Chryseobacterium sp. wdc7 isolated forest soil (Gotjawal).</title>
        <authorList>
            <person name="Park S.-J."/>
        </authorList>
    </citation>
    <scope>NUCLEOTIDE SEQUENCE [LARGE SCALE GENOMIC DNA]</scope>
    <source>
        <strain evidence="7">wdc7</strain>
    </source>
</reference>
<dbReference type="EMBL" id="CP124855">
    <property type="protein sequence ID" value="WHF53069.1"/>
    <property type="molecule type" value="Genomic_DNA"/>
</dbReference>
<evidence type="ECO:0000259" key="5">
    <source>
        <dbReference type="Pfam" id="PF17836"/>
    </source>
</evidence>